<dbReference type="AlphaFoldDB" id="A0A426WX40"/>
<evidence type="ECO:0000313" key="2">
    <source>
        <dbReference type="Proteomes" id="UP000287651"/>
    </source>
</evidence>
<name>A0A426WX40_ENSVE</name>
<reference evidence="1 2" key="1">
    <citation type="journal article" date="2014" name="Agronomy (Basel)">
        <title>A Draft Genome Sequence for Ensete ventricosum, the Drought-Tolerant Tree Against Hunger.</title>
        <authorList>
            <person name="Harrison J."/>
            <person name="Moore K.A."/>
            <person name="Paszkiewicz K."/>
            <person name="Jones T."/>
            <person name="Grant M."/>
            <person name="Ambacheew D."/>
            <person name="Muzemil S."/>
            <person name="Studholme D.J."/>
        </authorList>
    </citation>
    <scope>NUCLEOTIDE SEQUENCE [LARGE SCALE GENOMIC DNA]</scope>
</reference>
<dbReference type="Proteomes" id="UP000287651">
    <property type="component" value="Unassembled WGS sequence"/>
</dbReference>
<protein>
    <submittedName>
        <fullName evidence="1">Uncharacterized protein</fullName>
    </submittedName>
</protein>
<gene>
    <name evidence="1" type="ORF">B296_00050812</name>
</gene>
<organism evidence="1 2">
    <name type="scientific">Ensete ventricosum</name>
    <name type="common">Abyssinian banana</name>
    <name type="synonym">Musa ensete</name>
    <dbReference type="NCBI Taxonomy" id="4639"/>
    <lineage>
        <taxon>Eukaryota</taxon>
        <taxon>Viridiplantae</taxon>
        <taxon>Streptophyta</taxon>
        <taxon>Embryophyta</taxon>
        <taxon>Tracheophyta</taxon>
        <taxon>Spermatophyta</taxon>
        <taxon>Magnoliopsida</taxon>
        <taxon>Liliopsida</taxon>
        <taxon>Zingiberales</taxon>
        <taxon>Musaceae</taxon>
        <taxon>Ensete</taxon>
    </lineage>
</organism>
<comment type="caution">
    <text evidence="1">The sequence shown here is derived from an EMBL/GenBank/DDBJ whole genome shotgun (WGS) entry which is preliminary data.</text>
</comment>
<sequence length="84" mass="9547">MNTKHKSPTSRSSIHPCLSEVVGGQQSIRALSITPFTIYGKGSYCPTNTGVQKDMSNEFGIYRKHMRNNKSYIHLNKIIKYKID</sequence>
<proteinExistence type="predicted"/>
<dbReference type="EMBL" id="AMZH03035356">
    <property type="protein sequence ID" value="RRT31855.1"/>
    <property type="molecule type" value="Genomic_DNA"/>
</dbReference>
<evidence type="ECO:0000313" key="1">
    <source>
        <dbReference type="EMBL" id="RRT31855.1"/>
    </source>
</evidence>
<accession>A0A426WX40</accession>